<feature type="repeat" description="TPR" evidence="1">
    <location>
        <begin position="245"/>
        <end position="278"/>
    </location>
</feature>
<organism evidence="3 4">
    <name type="scientific">Prevotella nigrescens</name>
    <dbReference type="NCBI Taxonomy" id="28133"/>
    <lineage>
        <taxon>Bacteria</taxon>
        <taxon>Pseudomonadati</taxon>
        <taxon>Bacteroidota</taxon>
        <taxon>Bacteroidia</taxon>
        <taxon>Bacteroidales</taxon>
        <taxon>Prevotellaceae</taxon>
        <taxon>Prevotella</taxon>
    </lineage>
</organism>
<reference evidence="3" key="1">
    <citation type="submission" date="2020-04" db="EMBL/GenBank/DDBJ databases">
        <title>Deep metagenomics examines the oral microbiome during advanced dental caries in children, revealing novel taxa and co-occurrences with host molecules.</title>
        <authorList>
            <person name="Baker J.L."/>
            <person name="Morton J.T."/>
            <person name="Dinis M."/>
            <person name="Alvarez R."/>
            <person name="Tran N.C."/>
            <person name="Knight R."/>
            <person name="Edlund A."/>
        </authorList>
    </citation>
    <scope>NUCLEOTIDE SEQUENCE</scope>
    <source>
        <strain evidence="3">JCVI_32_bin.50</strain>
    </source>
</reference>
<dbReference type="InterPro" id="IPR019734">
    <property type="entry name" value="TPR_rpt"/>
</dbReference>
<dbReference type="RefSeq" id="WP_023925916.1">
    <property type="nucleotide sequence ID" value="NZ_CAJZDG010000019.1"/>
</dbReference>
<dbReference type="InterPro" id="IPR011990">
    <property type="entry name" value="TPR-like_helical_dom_sf"/>
</dbReference>
<evidence type="ECO:0000256" key="1">
    <source>
        <dbReference type="PROSITE-ProRule" id="PRU00339"/>
    </source>
</evidence>
<gene>
    <name evidence="3" type="ORF">HXN55_01190</name>
</gene>
<sequence>MGKLTIYVLFLSFCSLSALAQNNKINAEKFNKQAEAAYQRVQSNTDRDSLAIYRAVVDGILSSLKCDEYDRMPNRKGKVKPEFSEENLQRVTTLYPMLIDAGLFLLKNNYTKMEGQKALELYLTTRTNPLVADIPDESGIAAYYLAYDYLKLRNFRLAEKYANIAILYDETAQPAVEVKTECMGEQMKNADDSLKYLAVLAKLYETEPTNTKYFSWLMKFYQHSTARFNIESFIDHQLVNDSKSAIPWILKGEIAMQAGRWDEAIEAYKVADELSPNLIPVAFNIGVCLNMRGLEIRNEVLEKQKEGMPIQEDDYMLYFADARNYLERVKAKDPRRNKVDWVNPLYMAYTMLGDKIKAQELEGLTNKGNK</sequence>
<dbReference type="SUPFAM" id="SSF48452">
    <property type="entry name" value="TPR-like"/>
    <property type="match status" value="1"/>
</dbReference>
<feature type="chain" id="PRO_5038781171" description="Tetratricopeptide repeat protein" evidence="2">
    <location>
        <begin position="21"/>
        <end position="370"/>
    </location>
</feature>
<dbReference type="PROSITE" id="PS50005">
    <property type="entry name" value="TPR"/>
    <property type="match status" value="1"/>
</dbReference>
<evidence type="ECO:0000313" key="3">
    <source>
        <dbReference type="EMBL" id="MBF1445989.1"/>
    </source>
</evidence>
<dbReference type="AlphaFoldDB" id="A0A9D5WWE7"/>
<evidence type="ECO:0008006" key="5">
    <source>
        <dbReference type="Google" id="ProtNLM"/>
    </source>
</evidence>
<dbReference type="Proteomes" id="UP000787419">
    <property type="component" value="Unassembled WGS sequence"/>
</dbReference>
<keyword evidence="1" id="KW-0802">TPR repeat</keyword>
<evidence type="ECO:0000313" key="4">
    <source>
        <dbReference type="Proteomes" id="UP000787419"/>
    </source>
</evidence>
<accession>A0A9D5WWE7</accession>
<dbReference type="SMART" id="SM00028">
    <property type="entry name" value="TPR"/>
    <property type="match status" value="2"/>
</dbReference>
<dbReference type="EMBL" id="JABZTM010000007">
    <property type="protein sequence ID" value="MBF1445989.1"/>
    <property type="molecule type" value="Genomic_DNA"/>
</dbReference>
<dbReference type="Gene3D" id="1.25.40.10">
    <property type="entry name" value="Tetratricopeptide repeat domain"/>
    <property type="match status" value="1"/>
</dbReference>
<comment type="caution">
    <text evidence="3">The sequence shown here is derived from an EMBL/GenBank/DDBJ whole genome shotgun (WGS) entry which is preliminary data.</text>
</comment>
<proteinExistence type="predicted"/>
<feature type="signal peptide" evidence="2">
    <location>
        <begin position="1"/>
        <end position="20"/>
    </location>
</feature>
<protein>
    <recommendedName>
        <fullName evidence="5">Tetratricopeptide repeat protein</fullName>
    </recommendedName>
</protein>
<evidence type="ECO:0000256" key="2">
    <source>
        <dbReference type="SAM" id="SignalP"/>
    </source>
</evidence>
<keyword evidence="2" id="KW-0732">Signal</keyword>
<name>A0A9D5WWE7_9BACT</name>